<name>A0A0E1WG29_BURPE</name>
<sequence>MDGGPQGRRFSGPCAAPRGVPALEKAADCARPGMPLYSSAWPHFPAPSFF</sequence>
<gene>
    <name evidence="1" type="ORF">BURPS1710A_1605</name>
</gene>
<dbReference type="EMBL" id="CM000832">
    <property type="protein sequence ID" value="EET08557.1"/>
    <property type="molecule type" value="Genomic_DNA"/>
</dbReference>
<accession>A0A0E1WG29</accession>
<reference evidence="1" key="1">
    <citation type="submission" date="2009-05" db="EMBL/GenBank/DDBJ databases">
        <authorList>
            <person name="Harkins D.M."/>
            <person name="DeShazer D."/>
            <person name="Woods D.E."/>
            <person name="Brinkac L.M."/>
            <person name="Brown K.A."/>
            <person name="Hung G.C."/>
            <person name="Tuanyok A."/>
            <person name="Zhang B."/>
            <person name="Nierman W.C."/>
        </authorList>
    </citation>
    <scope>NUCLEOTIDE SEQUENCE [LARGE SCALE GENOMIC DNA]</scope>
    <source>
        <strain evidence="1">1710a</strain>
    </source>
</reference>
<dbReference type="AlphaFoldDB" id="A0A0E1WG29"/>
<proteinExistence type="predicted"/>
<dbReference type="Proteomes" id="UP000001812">
    <property type="component" value="Chromosome I"/>
</dbReference>
<dbReference type="HOGENOM" id="CLU_3115569_0_0_4"/>
<evidence type="ECO:0000313" key="1">
    <source>
        <dbReference type="EMBL" id="EET08557.1"/>
    </source>
</evidence>
<protein>
    <submittedName>
        <fullName evidence="1">Uncharacterized protein</fullName>
    </submittedName>
</protein>
<organism evidence="1">
    <name type="scientific">Burkholderia pseudomallei 1710a</name>
    <dbReference type="NCBI Taxonomy" id="320371"/>
    <lineage>
        <taxon>Bacteria</taxon>
        <taxon>Pseudomonadati</taxon>
        <taxon>Pseudomonadota</taxon>
        <taxon>Betaproteobacteria</taxon>
        <taxon>Burkholderiales</taxon>
        <taxon>Burkholderiaceae</taxon>
        <taxon>Burkholderia</taxon>
        <taxon>pseudomallei group</taxon>
    </lineage>
</organism>